<evidence type="ECO:0008006" key="4">
    <source>
        <dbReference type="Google" id="ProtNLM"/>
    </source>
</evidence>
<name>A0A3A6TXD4_9GAMM</name>
<keyword evidence="3" id="KW-1185">Reference proteome</keyword>
<feature type="chain" id="PRO_5017407559" description="Leucine-rich repeat domain-containing protein" evidence="1">
    <location>
        <begin position="20"/>
        <end position="327"/>
    </location>
</feature>
<protein>
    <recommendedName>
        <fullName evidence="4">Leucine-rich repeat domain-containing protein</fullName>
    </recommendedName>
</protein>
<dbReference type="SUPFAM" id="SSF52058">
    <property type="entry name" value="L domain-like"/>
    <property type="match status" value="2"/>
</dbReference>
<gene>
    <name evidence="2" type="ORF">D5R81_11680</name>
</gene>
<accession>A0A3A6TXD4</accession>
<dbReference type="Gene3D" id="3.80.20.20">
    <property type="entry name" value="Receptor L-domain"/>
    <property type="match status" value="1"/>
</dbReference>
<evidence type="ECO:0000313" key="3">
    <source>
        <dbReference type="Proteomes" id="UP000273022"/>
    </source>
</evidence>
<reference evidence="2 3" key="1">
    <citation type="submission" date="2018-09" db="EMBL/GenBank/DDBJ databases">
        <title>Phylogeny of the Shewanellaceae, and recommendation for two new genera, Pseudoshewanella and Parashewanella.</title>
        <authorList>
            <person name="Wang G."/>
        </authorList>
    </citation>
    <scope>NUCLEOTIDE SEQUENCE [LARGE SCALE GENOMIC DNA]</scope>
    <source>
        <strain evidence="2 3">KCTC 22492</strain>
    </source>
</reference>
<keyword evidence="1" id="KW-0732">Signal</keyword>
<dbReference type="Proteomes" id="UP000273022">
    <property type="component" value="Unassembled WGS sequence"/>
</dbReference>
<dbReference type="AlphaFoldDB" id="A0A3A6TXD4"/>
<evidence type="ECO:0000256" key="1">
    <source>
        <dbReference type="SAM" id="SignalP"/>
    </source>
</evidence>
<dbReference type="EMBL" id="QYYH01000068">
    <property type="protein sequence ID" value="RJY13171.1"/>
    <property type="molecule type" value="Genomic_DNA"/>
</dbReference>
<comment type="caution">
    <text evidence="2">The sequence shown here is derived from an EMBL/GenBank/DDBJ whole genome shotgun (WGS) entry which is preliminary data.</text>
</comment>
<organism evidence="2 3">
    <name type="scientific">Parashewanella spongiae</name>
    <dbReference type="NCBI Taxonomy" id="342950"/>
    <lineage>
        <taxon>Bacteria</taxon>
        <taxon>Pseudomonadati</taxon>
        <taxon>Pseudomonadota</taxon>
        <taxon>Gammaproteobacteria</taxon>
        <taxon>Alteromonadales</taxon>
        <taxon>Shewanellaceae</taxon>
        <taxon>Parashewanella</taxon>
    </lineage>
</organism>
<evidence type="ECO:0000313" key="2">
    <source>
        <dbReference type="EMBL" id="RJY13171.1"/>
    </source>
</evidence>
<dbReference type="InterPro" id="IPR036941">
    <property type="entry name" value="Rcpt_L-dom_sf"/>
</dbReference>
<proteinExistence type="predicted"/>
<sequence length="327" mass="36649">MKAKIFLLISIISIGTSYANDELLSDPNLCPSLTATNRAQITTYTGSWPNCKHLIDHLTIRDVNYDKSNTSSYLIKDFDKIEEIDNLIISSTAKNYADLSLFFFSSLKKINSDITLDNISISSGFQNLTSIENMTLKNGNNAKFPLVEKINNLSIFGEENNIIYGFESFTTLKEVDGELKISNLLIKDLSGLPKLKSVNNFIIKNNPWLAELNLPSIRTINYLSIENNSFFQDLKSLSKSEVGTLRLINLQNLYSLNGIPYHLDKLIIDNVPLNDVSALEGVNIDINKPLEISLINATGSEDYLCELLEPVIEKNQNISAPQCDFNH</sequence>
<feature type="signal peptide" evidence="1">
    <location>
        <begin position="1"/>
        <end position="19"/>
    </location>
</feature>
<dbReference type="RefSeq" id="WP_121853816.1">
    <property type="nucleotide sequence ID" value="NZ_CP037952.1"/>
</dbReference>